<dbReference type="OrthoDB" id="422827at2759"/>
<dbReference type="InterPro" id="IPR036938">
    <property type="entry name" value="PAP2/HPO_sf"/>
</dbReference>
<evidence type="ECO:0000313" key="11">
    <source>
        <dbReference type="EMBL" id="VDN54977.1"/>
    </source>
</evidence>
<dbReference type="Proteomes" id="UP000038040">
    <property type="component" value="Unplaced"/>
</dbReference>
<evidence type="ECO:0000256" key="4">
    <source>
        <dbReference type="ARBA" id="ARBA00022692"/>
    </source>
</evidence>
<evidence type="ECO:0000313" key="14">
    <source>
        <dbReference type="WBParaSite" id="DME_0000059001-mRNA-1"/>
    </source>
</evidence>
<evidence type="ECO:0000256" key="5">
    <source>
        <dbReference type="ARBA" id="ARBA00022919"/>
    </source>
</evidence>
<dbReference type="STRING" id="318479.A0A0N4U1T4"/>
<keyword evidence="8 9" id="KW-0472">Membrane</keyword>
<keyword evidence="13" id="KW-1185">Reference proteome</keyword>
<evidence type="ECO:0000256" key="8">
    <source>
        <dbReference type="ARBA" id="ARBA00023136"/>
    </source>
</evidence>
<keyword evidence="5" id="KW-0746">Sphingolipid metabolism</keyword>
<evidence type="ECO:0000256" key="3">
    <source>
        <dbReference type="ARBA" id="ARBA00022679"/>
    </source>
</evidence>
<dbReference type="EMBL" id="UYYG01001151">
    <property type="protein sequence ID" value="VDN54977.1"/>
    <property type="molecule type" value="Genomic_DNA"/>
</dbReference>
<evidence type="ECO:0000256" key="2">
    <source>
        <dbReference type="ARBA" id="ARBA00005441"/>
    </source>
</evidence>
<dbReference type="GO" id="GO:0005789">
    <property type="term" value="C:endoplasmic reticulum membrane"/>
    <property type="evidence" value="ECO:0007669"/>
    <property type="project" value="TreeGrafter"/>
</dbReference>
<dbReference type="Proteomes" id="UP000274756">
    <property type="component" value="Unassembled WGS sequence"/>
</dbReference>
<evidence type="ECO:0000313" key="13">
    <source>
        <dbReference type="Proteomes" id="UP000274756"/>
    </source>
</evidence>
<evidence type="ECO:0000256" key="7">
    <source>
        <dbReference type="ARBA" id="ARBA00023098"/>
    </source>
</evidence>
<keyword evidence="7" id="KW-0443">Lipid metabolism</keyword>
<feature type="transmembrane region" description="Helical" evidence="9">
    <location>
        <begin position="93"/>
        <end position="111"/>
    </location>
</feature>
<dbReference type="InterPro" id="IPR045221">
    <property type="entry name" value="Sphingomyelin_synth-like"/>
</dbReference>
<proteinExistence type="inferred from homology"/>
<keyword evidence="4 9" id="KW-0812">Transmembrane</keyword>
<accession>A0A0N4U1T4</accession>
<dbReference type="GO" id="GO:0005886">
    <property type="term" value="C:plasma membrane"/>
    <property type="evidence" value="ECO:0007669"/>
    <property type="project" value="TreeGrafter"/>
</dbReference>
<dbReference type="WBParaSite" id="DME_0000059001-mRNA-1">
    <property type="protein sequence ID" value="DME_0000059001-mRNA-1"/>
    <property type="gene ID" value="DME_0000059001"/>
</dbReference>
<dbReference type="PANTHER" id="PTHR21290:SF34">
    <property type="entry name" value="PHOSPHATIDYLCHOLINE:CERAMIDE CHOLINEPHOSPHOTRANSFERASE 3-RELATED"/>
    <property type="match status" value="1"/>
</dbReference>
<comment type="similarity">
    <text evidence="2">Belongs to the sphingomyelin synthase family.</text>
</comment>
<evidence type="ECO:0000313" key="12">
    <source>
        <dbReference type="Proteomes" id="UP000038040"/>
    </source>
</evidence>
<dbReference type="InterPro" id="IPR025749">
    <property type="entry name" value="Sphingomyelin_synth-like_dom"/>
</dbReference>
<dbReference type="GO" id="GO:0000139">
    <property type="term" value="C:Golgi membrane"/>
    <property type="evidence" value="ECO:0007669"/>
    <property type="project" value="TreeGrafter"/>
</dbReference>
<keyword evidence="3" id="KW-0808">Transferase</keyword>
<organism evidence="12 14">
    <name type="scientific">Dracunculus medinensis</name>
    <name type="common">Guinea worm</name>
    <dbReference type="NCBI Taxonomy" id="318479"/>
    <lineage>
        <taxon>Eukaryota</taxon>
        <taxon>Metazoa</taxon>
        <taxon>Ecdysozoa</taxon>
        <taxon>Nematoda</taxon>
        <taxon>Chromadorea</taxon>
        <taxon>Rhabditida</taxon>
        <taxon>Spirurina</taxon>
        <taxon>Dracunculoidea</taxon>
        <taxon>Dracunculidae</taxon>
        <taxon>Dracunculus</taxon>
    </lineage>
</organism>
<dbReference type="Pfam" id="PF14360">
    <property type="entry name" value="PAP2_C"/>
    <property type="match status" value="1"/>
</dbReference>
<evidence type="ECO:0000256" key="9">
    <source>
        <dbReference type="SAM" id="Phobius"/>
    </source>
</evidence>
<feature type="transmembrane region" description="Helical" evidence="9">
    <location>
        <begin position="67"/>
        <end position="87"/>
    </location>
</feature>
<comment type="subcellular location">
    <subcellularLocation>
        <location evidence="1">Membrane</location>
        <topology evidence="1">Multi-pass membrane protein</topology>
    </subcellularLocation>
</comment>
<dbReference type="PANTHER" id="PTHR21290">
    <property type="entry name" value="SPHINGOMYELIN SYNTHETASE"/>
    <property type="match status" value="1"/>
</dbReference>
<dbReference type="GO" id="GO:0006686">
    <property type="term" value="P:sphingomyelin biosynthetic process"/>
    <property type="evidence" value="ECO:0007669"/>
    <property type="project" value="TreeGrafter"/>
</dbReference>
<evidence type="ECO:0000259" key="10">
    <source>
        <dbReference type="Pfam" id="PF14360"/>
    </source>
</evidence>
<feature type="domain" description="Sphingomyelin synthase-like" evidence="10">
    <location>
        <begin position="64"/>
        <end position="133"/>
    </location>
</feature>
<gene>
    <name evidence="11" type="ORF">DME_LOCUS4950</name>
</gene>
<dbReference type="GO" id="GO:0047493">
    <property type="term" value="F:ceramide cholinephosphotransferase activity"/>
    <property type="evidence" value="ECO:0007669"/>
    <property type="project" value="TreeGrafter"/>
</dbReference>
<dbReference type="GO" id="GO:0046513">
    <property type="term" value="P:ceramide biosynthetic process"/>
    <property type="evidence" value="ECO:0007669"/>
    <property type="project" value="TreeGrafter"/>
</dbReference>
<dbReference type="AlphaFoldDB" id="A0A0N4U1T4"/>
<dbReference type="CDD" id="cd01610">
    <property type="entry name" value="PAP2_like"/>
    <property type="match status" value="1"/>
</dbReference>
<reference evidence="14" key="1">
    <citation type="submission" date="2017-02" db="UniProtKB">
        <authorList>
            <consortium name="WormBaseParasite"/>
        </authorList>
    </citation>
    <scope>IDENTIFICATION</scope>
</reference>
<reference evidence="11 13" key="2">
    <citation type="submission" date="2018-11" db="EMBL/GenBank/DDBJ databases">
        <authorList>
            <consortium name="Pathogen Informatics"/>
        </authorList>
    </citation>
    <scope>NUCLEOTIDE SEQUENCE [LARGE SCALE GENOMIC DNA]</scope>
</reference>
<dbReference type="GO" id="GO:0033188">
    <property type="term" value="F:sphingomyelin synthase activity"/>
    <property type="evidence" value="ECO:0007669"/>
    <property type="project" value="TreeGrafter"/>
</dbReference>
<sequence length="136" mass="15852">MAILYTMRAITLICTQLPSGYIHNDLQCMRRLNESERTIHIYIQRFFQQAIKLGYQDNDGNMLCGDLLFSGHTISVVISSLAVIYYFPRGLRYLKYTIQAFCWIGIICMVISRTHYTIDVLLGYWLSVAVFRFANF</sequence>
<evidence type="ECO:0000256" key="6">
    <source>
        <dbReference type="ARBA" id="ARBA00022989"/>
    </source>
</evidence>
<dbReference type="SUPFAM" id="SSF48317">
    <property type="entry name" value="Acid phosphatase/Vanadium-dependent haloperoxidase"/>
    <property type="match status" value="1"/>
</dbReference>
<keyword evidence="6 9" id="KW-1133">Transmembrane helix</keyword>
<evidence type="ECO:0000256" key="1">
    <source>
        <dbReference type="ARBA" id="ARBA00004141"/>
    </source>
</evidence>
<protein>
    <submittedName>
        <fullName evidence="14">PAP2_C domain-containing protein</fullName>
    </submittedName>
</protein>
<name>A0A0N4U1T4_DRAME</name>